<name>A0A671W9T4_SPAAU</name>
<comment type="subcellular location">
    <subcellularLocation>
        <location evidence="1">Membrane</location>
    </subcellularLocation>
</comment>
<dbReference type="PANTHER" id="PTHR11860">
    <property type="entry name" value="POLYMERIC-IMMUNOGLOBULIN RECEPTOR"/>
    <property type="match status" value="1"/>
</dbReference>
<evidence type="ECO:0000259" key="4">
    <source>
        <dbReference type="Pfam" id="PF07686"/>
    </source>
</evidence>
<dbReference type="InParanoid" id="A0A671W9T4"/>
<organism evidence="5 6">
    <name type="scientific">Sparus aurata</name>
    <name type="common">Gilthead sea bream</name>
    <dbReference type="NCBI Taxonomy" id="8175"/>
    <lineage>
        <taxon>Eukaryota</taxon>
        <taxon>Metazoa</taxon>
        <taxon>Chordata</taxon>
        <taxon>Craniata</taxon>
        <taxon>Vertebrata</taxon>
        <taxon>Euteleostomi</taxon>
        <taxon>Actinopterygii</taxon>
        <taxon>Neopterygii</taxon>
        <taxon>Teleostei</taxon>
        <taxon>Neoteleostei</taxon>
        <taxon>Acanthomorphata</taxon>
        <taxon>Eupercaria</taxon>
        <taxon>Spariformes</taxon>
        <taxon>Sparidae</taxon>
        <taxon>Sparus</taxon>
    </lineage>
</organism>
<dbReference type="OMA" id="CEFILIC"/>
<keyword evidence="6" id="KW-1185">Reference proteome</keyword>
<dbReference type="InterPro" id="IPR013106">
    <property type="entry name" value="Ig_V-set"/>
</dbReference>
<evidence type="ECO:0000313" key="6">
    <source>
        <dbReference type="Proteomes" id="UP000472265"/>
    </source>
</evidence>
<evidence type="ECO:0000256" key="3">
    <source>
        <dbReference type="ARBA" id="ARBA00023136"/>
    </source>
</evidence>
<dbReference type="SUPFAM" id="SSF48726">
    <property type="entry name" value="Immunoglobulin"/>
    <property type="match status" value="1"/>
</dbReference>
<proteinExistence type="predicted"/>
<dbReference type="InterPro" id="IPR050671">
    <property type="entry name" value="CD300_family_receptors"/>
</dbReference>
<reference evidence="5" key="3">
    <citation type="submission" date="2025-09" db="UniProtKB">
        <authorList>
            <consortium name="Ensembl"/>
        </authorList>
    </citation>
    <scope>IDENTIFICATION</scope>
</reference>
<dbReference type="Pfam" id="PF07686">
    <property type="entry name" value="V-set"/>
    <property type="match status" value="1"/>
</dbReference>
<feature type="domain" description="Immunoglobulin V-set" evidence="4">
    <location>
        <begin position="2"/>
        <end position="88"/>
    </location>
</feature>
<evidence type="ECO:0000256" key="1">
    <source>
        <dbReference type="ARBA" id="ARBA00004370"/>
    </source>
</evidence>
<accession>A0A671W9T4</accession>
<dbReference type="AlphaFoldDB" id="A0A671W9T4"/>
<keyword evidence="2" id="KW-0812">Transmembrane</keyword>
<dbReference type="Ensembl" id="ENSSAUT00010037729.1">
    <property type="protein sequence ID" value="ENSSAUP00010035818.1"/>
    <property type="gene ID" value="ENSSAUG00010015163.1"/>
</dbReference>
<dbReference type="GeneTree" id="ENSGT00990000203957"/>
<dbReference type="PANTHER" id="PTHR11860:SF96">
    <property type="match status" value="1"/>
</dbReference>
<dbReference type="InterPro" id="IPR036179">
    <property type="entry name" value="Ig-like_dom_sf"/>
</dbReference>
<evidence type="ECO:0000313" key="5">
    <source>
        <dbReference type="Ensembl" id="ENSSAUP00010035818.1"/>
    </source>
</evidence>
<dbReference type="GO" id="GO:0005886">
    <property type="term" value="C:plasma membrane"/>
    <property type="evidence" value="ECO:0007669"/>
    <property type="project" value="TreeGrafter"/>
</dbReference>
<reference evidence="5" key="2">
    <citation type="submission" date="2025-08" db="UniProtKB">
        <authorList>
            <consortium name="Ensembl"/>
        </authorList>
    </citation>
    <scope>IDENTIFICATION</scope>
</reference>
<evidence type="ECO:0000256" key="2">
    <source>
        <dbReference type="ARBA" id="ARBA00022692"/>
    </source>
</evidence>
<dbReference type="Gene3D" id="2.60.40.10">
    <property type="entry name" value="Immunoglobulins"/>
    <property type="match status" value="1"/>
</dbReference>
<dbReference type="Proteomes" id="UP000472265">
    <property type="component" value="Chromosome 7"/>
</dbReference>
<keyword evidence="3" id="KW-0472">Membrane</keyword>
<sequence>KITAHIGGEFLLICTYDTRHFLFSKKYWCRGDSRSTCEIVVDSEKRSRTKNSHRSHIVDAERRGLFVKLTDLRFDDSGVYWVGIERPYTDVMTSVKNSLCFCDCIIKQQHNYILLYFVYMWRTPPPF</sequence>
<dbReference type="GO" id="GO:0004888">
    <property type="term" value="F:transmembrane signaling receptor activity"/>
    <property type="evidence" value="ECO:0007669"/>
    <property type="project" value="TreeGrafter"/>
</dbReference>
<reference evidence="5" key="1">
    <citation type="submission" date="2021-04" db="EMBL/GenBank/DDBJ databases">
        <authorList>
            <consortium name="Wellcome Sanger Institute Data Sharing"/>
        </authorList>
    </citation>
    <scope>NUCLEOTIDE SEQUENCE [LARGE SCALE GENOMIC DNA]</scope>
</reference>
<protein>
    <recommendedName>
        <fullName evidence="4">Immunoglobulin V-set domain-containing protein</fullName>
    </recommendedName>
</protein>
<dbReference type="InterPro" id="IPR013783">
    <property type="entry name" value="Ig-like_fold"/>
</dbReference>